<dbReference type="PIRSF" id="PIRSF001024">
    <property type="entry name" value="Alph-amyl_fung"/>
    <property type="match status" value="1"/>
</dbReference>
<proteinExistence type="inferred from homology"/>
<dbReference type="FunFam" id="3.20.20.80:FF:000120">
    <property type="entry name" value="Alpha-amylase A"/>
    <property type="match status" value="1"/>
</dbReference>
<feature type="binding site" evidence="12">
    <location>
        <position position="207"/>
    </location>
    <ligand>
        <name>substrate</name>
    </ligand>
</feature>
<feature type="active site" description="Nucleophile" evidence="8">
    <location>
        <position position="209"/>
    </location>
</feature>
<dbReference type="GO" id="GO:0005509">
    <property type="term" value="F:calcium ion binding"/>
    <property type="evidence" value="ECO:0007669"/>
    <property type="project" value="InterPro"/>
</dbReference>
<evidence type="ECO:0000256" key="2">
    <source>
        <dbReference type="ARBA" id="ARBA00008061"/>
    </source>
</evidence>
<dbReference type="SUPFAM" id="SSF51011">
    <property type="entry name" value="Glycosyl hydrolase domain"/>
    <property type="match status" value="1"/>
</dbReference>
<dbReference type="InterPro" id="IPR006047">
    <property type="entry name" value="GH13_cat_dom"/>
</dbReference>
<evidence type="ECO:0000256" key="12">
    <source>
        <dbReference type="PIRSR" id="PIRSR001024-5"/>
    </source>
</evidence>
<evidence type="ECO:0000256" key="9">
    <source>
        <dbReference type="PIRSR" id="PIRSR001024-2"/>
    </source>
</evidence>
<keyword evidence="11" id="KW-1015">Disulfide bond</keyword>
<feature type="chain" id="PRO_5001770944" description="Glycosyl hydrolase family 13 catalytic domain-containing protein" evidence="13">
    <location>
        <begin position="19"/>
        <end position="459"/>
    </location>
</feature>
<dbReference type="SUPFAM" id="SSF51445">
    <property type="entry name" value="(Trans)glycosidases"/>
    <property type="match status" value="1"/>
</dbReference>
<keyword evidence="5 10" id="KW-0106">Calcium</keyword>
<keyword evidence="16" id="KW-1185">Reference proteome</keyword>
<comment type="similarity">
    <text evidence="2">Belongs to the glycosyl hydrolase 13 family.</text>
</comment>
<sequence>MRLSSLFAGLVQLGGVLAADTAAWKSRNIYFALTDRVARSSSDTGGSACSNLGNYCGGTFQGLQSKLAYIQGMGFDAIWITPVVANHPGGYHGYWAQDLYQVNANYGTPQDLRNLVNAAHARGMFVMVDVVANHMGTGPIANNRPEPLNQASSYHADCQINYDDQNTVENCRLAGLPDINTQSPAMRTLLQDWIRWLVNEYQFDGIRIDTVRHVEIDFWADFAWASGVYSIGEVFHGDPAYLARYSQSMAGLLNYAIYYPLNRFFQQTATPHEIVNIHNRITELFPDPTTLGTFFDNHDNARWLNQRNDVSLLKNALAYVILARGIPIVYYGTEQGYAGGSDPANREDLWRSGFNTQSDLYQSIARLSTVRRDAGGLGVDDHVHLHVADNGYAWSRAGGNVIVLTTNYGRGHNGQYCFNTQRPNTTWTNRFGSGTFSSDGSGQVCVNIVNGEPVVLVVN</sequence>
<evidence type="ECO:0000256" key="8">
    <source>
        <dbReference type="PIRSR" id="PIRSR001024-1"/>
    </source>
</evidence>
<dbReference type="InterPro" id="IPR013777">
    <property type="entry name" value="A-amylase-like"/>
</dbReference>
<evidence type="ECO:0000256" key="6">
    <source>
        <dbReference type="ARBA" id="ARBA00023277"/>
    </source>
</evidence>
<evidence type="ECO:0000313" key="16">
    <source>
        <dbReference type="Proteomes" id="UP000028045"/>
    </source>
</evidence>
<keyword evidence="13" id="KW-0732">Signal</keyword>
<dbReference type="AlphaFoldDB" id="A0A084AJ33"/>
<evidence type="ECO:0000256" key="4">
    <source>
        <dbReference type="ARBA" id="ARBA00022801"/>
    </source>
</evidence>
<dbReference type="EMBL" id="KL648706">
    <property type="protein sequence ID" value="KEY65312.1"/>
    <property type="molecule type" value="Genomic_DNA"/>
</dbReference>
<name>A0A084AJ33_STACB</name>
<dbReference type="GO" id="GO:0004556">
    <property type="term" value="F:alpha-amylase activity"/>
    <property type="evidence" value="ECO:0007669"/>
    <property type="project" value="InterPro"/>
</dbReference>
<organism evidence="15 16">
    <name type="scientific">Stachybotrys chartarum (strain CBS 109288 / IBT 7711)</name>
    <name type="common">Toxic black mold</name>
    <name type="synonym">Stilbospora chartarum</name>
    <dbReference type="NCBI Taxonomy" id="1280523"/>
    <lineage>
        <taxon>Eukaryota</taxon>
        <taxon>Fungi</taxon>
        <taxon>Dikarya</taxon>
        <taxon>Ascomycota</taxon>
        <taxon>Pezizomycotina</taxon>
        <taxon>Sordariomycetes</taxon>
        <taxon>Hypocreomycetidae</taxon>
        <taxon>Hypocreales</taxon>
        <taxon>Stachybotryaceae</taxon>
        <taxon>Stachybotrys</taxon>
    </lineage>
</organism>
<evidence type="ECO:0000256" key="3">
    <source>
        <dbReference type="ARBA" id="ARBA00022723"/>
    </source>
</evidence>
<reference evidence="15 16" key="1">
    <citation type="journal article" date="2014" name="BMC Genomics">
        <title>Comparative genome sequencing reveals chemotype-specific gene clusters in the toxigenic black mold Stachybotrys.</title>
        <authorList>
            <person name="Semeiks J."/>
            <person name="Borek D."/>
            <person name="Otwinowski Z."/>
            <person name="Grishin N.V."/>
        </authorList>
    </citation>
    <scope>NUCLEOTIDE SEQUENCE [LARGE SCALE GENOMIC DNA]</scope>
    <source>
        <strain evidence="16">CBS 109288 / IBT 7711</strain>
    </source>
</reference>
<dbReference type="InterPro" id="IPR017853">
    <property type="entry name" value="GH"/>
</dbReference>
<dbReference type="GO" id="GO:0005975">
    <property type="term" value="P:carbohydrate metabolic process"/>
    <property type="evidence" value="ECO:0007669"/>
    <property type="project" value="InterPro"/>
</dbReference>
<accession>A0A084AJ33</accession>
<dbReference type="PANTHER" id="PTHR10357">
    <property type="entry name" value="ALPHA-AMYLASE FAMILY MEMBER"/>
    <property type="match status" value="1"/>
</dbReference>
<feature type="binding site" evidence="10">
    <location>
        <position position="133"/>
    </location>
    <ligand>
        <name>Ca(2+)</name>
        <dbReference type="ChEBI" id="CHEBI:29108"/>
        <label>1</label>
    </ligand>
</feature>
<evidence type="ECO:0000256" key="7">
    <source>
        <dbReference type="ARBA" id="ARBA00023295"/>
    </source>
</evidence>
<feature type="binding site" evidence="10">
    <location>
        <position position="178"/>
    </location>
    <ligand>
        <name>Ca(2+)</name>
        <dbReference type="ChEBI" id="CHEBI:29108"/>
        <label>1</label>
    </ligand>
</feature>
<evidence type="ECO:0000256" key="10">
    <source>
        <dbReference type="PIRSR" id="PIRSR001024-3"/>
    </source>
</evidence>
<feature type="site" description="Transition state stabilizer" evidence="9">
    <location>
        <position position="299"/>
    </location>
</feature>
<keyword evidence="4" id="KW-0378">Hydrolase</keyword>
<feature type="binding site" evidence="10">
    <location>
        <position position="213"/>
    </location>
    <ligand>
        <name>Ca(2+)</name>
        <dbReference type="ChEBI" id="CHEBI:29108"/>
        <label>1</label>
    </ligand>
</feature>
<feature type="binding site" evidence="10">
    <location>
        <position position="233"/>
    </location>
    <ligand>
        <name>Ca(2+)</name>
        <dbReference type="ChEBI" id="CHEBI:29108"/>
        <label>2</label>
    </ligand>
</feature>
<feature type="binding site" evidence="10">
    <location>
        <position position="169"/>
    </location>
    <ligand>
        <name>Ca(2+)</name>
        <dbReference type="ChEBI" id="CHEBI:29108"/>
        <label>1</label>
    </ligand>
</feature>
<feature type="binding site" evidence="12">
    <location>
        <position position="134"/>
    </location>
    <ligand>
        <name>substrate</name>
    </ligand>
</feature>
<feature type="active site" description="Proton donor" evidence="8">
    <location>
        <position position="233"/>
    </location>
</feature>
<feature type="binding site" evidence="10">
    <location>
        <position position="209"/>
    </location>
    <ligand>
        <name>Ca(2+)</name>
        <dbReference type="ChEBI" id="CHEBI:29108"/>
        <label>2</label>
    </ligand>
</feature>
<feature type="binding site" evidence="12">
    <location>
        <position position="346"/>
    </location>
    <ligand>
        <name>substrate</name>
    </ligand>
</feature>
<dbReference type="PANTHER" id="PTHR10357:SF212">
    <property type="entry name" value="ALPHA-AMYLASE"/>
    <property type="match status" value="1"/>
</dbReference>
<keyword evidence="3 10" id="KW-0479">Metal-binding</keyword>
<dbReference type="HOGENOM" id="CLU_006462_7_2_1"/>
<feature type="binding site" evidence="12">
    <location>
        <position position="95"/>
    </location>
    <ligand>
        <name>substrate</name>
    </ligand>
</feature>
<feature type="binding site" evidence="12">
    <location>
        <position position="237"/>
    </location>
    <ligand>
        <name>substrate</name>
    </ligand>
</feature>
<evidence type="ECO:0000256" key="13">
    <source>
        <dbReference type="SAM" id="SignalP"/>
    </source>
</evidence>
<feature type="binding site" evidence="12">
    <location>
        <position position="299"/>
    </location>
    <ligand>
        <name>substrate</name>
    </ligand>
</feature>
<keyword evidence="6" id="KW-0119">Carbohydrate metabolism</keyword>
<evidence type="ECO:0000256" key="1">
    <source>
        <dbReference type="ARBA" id="ARBA00001913"/>
    </source>
</evidence>
<dbReference type="CDD" id="cd11319">
    <property type="entry name" value="AmyAc_euk_AmyA"/>
    <property type="match status" value="1"/>
</dbReference>
<dbReference type="Gene3D" id="3.20.20.80">
    <property type="entry name" value="Glycosidases"/>
    <property type="match status" value="1"/>
</dbReference>
<evidence type="ECO:0000256" key="11">
    <source>
        <dbReference type="PIRSR" id="PIRSR001024-4"/>
    </source>
</evidence>
<evidence type="ECO:0000256" key="5">
    <source>
        <dbReference type="ARBA" id="ARBA00022837"/>
    </source>
</evidence>
<feature type="domain" description="Glycosyl hydrolase family 13 catalytic" evidence="14">
    <location>
        <begin position="31"/>
        <end position="371"/>
    </location>
</feature>
<comment type="cofactor">
    <cofactor evidence="1">
        <name>Ca(2+)</name>
        <dbReference type="ChEBI" id="CHEBI:29108"/>
    </cofactor>
</comment>
<dbReference type="OrthoDB" id="204980at2759"/>
<protein>
    <recommendedName>
        <fullName evidence="14">Glycosyl hydrolase family 13 catalytic domain-containing protein</fullName>
    </recommendedName>
</protein>
<dbReference type="SMART" id="SM00642">
    <property type="entry name" value="Aamy"/>
    <property type="match status" value="1"/>
</dbReference>
<feature type="signal peptide" evidence="13">
    <location>
        <begin position="1"/>
        <end position="18"/>
    </location>
</feature>
<gene>
    <name evidence="15" type="ORF">S7711_01828</name>
</gene>
<keyword evidence="7" id="KW-0326">Glycosidase</keyword>
<feature type="disulfide bond" evidence="11">
    <location>
        <begin position="158"/>
        <end position="171"/>
    </location>
</feature>
<dbReference type="Proteomes" id="UP000028045">
    <property type="component" value="Unassembled WGS sequence"/>
</dbReference>
<dbReference type="Pfam" id="PF00128">
    <property type="entry name" value="Alpha-amylase"/>
    <property type="match status" value="1"/>
</dbReference>
<evidence type="ECO:0000259" key="14">
    <source>
        <dbReference type="SMART" id="SM00642"/>
    </source>
</evidence>
<evidence type="ECO:0000313" key="15">
    <source>
        <dbReference type="EMBL" id="KEY65312.1"/>
    </source>
</evidence>